<protein>
    <recommendedName>
        <fullName evidence="12">B-block binding subunit of TFIIIC domain-containing protein</fullName>
    </recommendedName>
</protein>
<reference evidence="10" key="3">
    <citation type="submission" date="2025-09" db="UniProtKB">
        <authorList>
            <consortium name="Ensembl"/>
        </authorList>
    </citation>
    <scope>IDENTIFICATION</scope>
</reference>
<feature type="region of interest" description="Disordered" evidence="6">
    <location>
        <begin position="762"/>
        <end position="787"/>
    </location>
</feature>
<feature type="domain" description="B-block binding subunit of TFIIIC" evidence="7">
    <location>
        <begin position="177"/>
        <end position="250"/>
    </location>
</feature>
<comment type="subcellular location">
    <subcellularLocation>
        <location evidence="1">Nucleus</location>
    </subcellularLocation>
</comment>
<evidence type="ECO:0000313" key="11">
    <source>
        <dbReference type="Proteomes" id="UP000472276"/>
    </source>
</evidence>
<evidence type="ECO:0000259" key="7">
    <source>
        <dbReference type="Pfam" id="PF04182"/>
    </source>
</evidence>
<dbReference type="InterPro" id="IPR056428">
    <property type="entry name" value="WH_GTF3C1"/>
</dbReference>
<feature type="region of interest" description="Disordered" evidence="6">
    <location>
        <begin position="346"/>
        <end position="367"/>
    </location>
</feature>
<dbReference type="InterPro" id="IPR044210">
    <property type="entry name" value="Tfc3-like"/>
</dbReference>
<gene>
    <name evidence="10" type="primary">GTF3C1</name>
</gene>
<evidence type="ECO:0000256" key="5">
    <source>
        <dbReference type="ARBA" id="ARBA00023242"/>
    </source>
</evidence>
<dbReference type="Pfam" id="PF24101">
    <property type="entry name" value="WHD_GTF3C1"/>
    <property type="match status" value="1"/>
</dbReference>
<feature type="compositionally biased region" description="Basic and acidic residues" evidence="6">
    <location>
        <begin position="519"/>
        <end position="536"/>
    </location>
</feature>
<dbReference type="Pfam" id="PF23704">
    <property type="entry name" value="WHD_GTF3C1_N"/>
    <property type="match status" value="1"/>
</dbReference>
<feature type="domain" description="General transcription factor 3C polypeptide 1 winged-helix" evidence="8">
    <location>
        <begin position="3"/>
        <end position="61"/>
    </location>
</feature>
<evidence type="ECO:0000256" key="2">
    <source>
        <dbReference type="ARBA" id="ARBA00022553"/>
    </source>
</evidence>
<feature type="compositionally biased region" description="Basic and acidic residues" evidence="6">
    <location>
        <begin position="1292"/>
        <end position="1301"/>
    </location>
</feature>
<feature type="compositionally biased region" description="Polar residues" evidence="6">
    <location>
        <begin position="2116"/>
        <end position="2130"/>
    </location>
</feature>
<evidence type="ECO:0000256" key="1">
    <source>
        <dbReference type="ARBA" id="ARBA00004123"/>
    </source>
</evidence>
<feature type="compositionally biased region" description="Polar residues" evidence="6">
    <location>
        <begin position="606"/>
        <end position="620"/>
    </location>
</feature>
<keyword evidence="2" id="KW-0597">Phosphoprotein</keyword>
<proteinExistence type="predicted"/>
<organism evidence="10 11">
    <name type="scientific">Oreochromis aureus</name>
    <name type="common">Israeli tilapia</name>
    <name type="synonym">Chromis aureus</name>
    <dbReference type="NCBI Taxonomy" id="47969"/>
    <lineage>
        <taxon>Eukaryota</taxon>
        <taxon>Metazoa</taxon>
        <taxon>Chordata</taxon>
        <taxon>Craniata</taxon>
        <taxon>Vertebrata</taxon>
        <taxon>Euteleostomi</taxon>
        <taxon>Actinopterygii</taxon>
        <taxon>Neopterygii</taxon>
        <taxon>Teleostei</taxon>
        <taxon>Neoteleostei</taxon>
        <taxon>Acanthomorphata</taxon>
        <taxon>Ovalentaria</taxon>
        <taxon>Cichlomorphae</taxon>
        <taxon>Cichliformes</taxon>
        <taxon>Cichlidae</taxon>
        <taxon>African cichlids</taxon>
        <taxon>Pseudocrenilabrinae</taxon>
        <taxon>Oreochromini</taxon>
        <taxon>Oreochromis</taxon>
    </lineage>
</organism>
<dbReference type="Ensembl" id="ENSOABT00000071737.1">
    <property type="protein sequence ID" value="ENSOABP00000061691.1"/>
    <property type="gene ID" value="ENSOABG00000022713.2"/>
</dbReference>
<dbReference type="CDD" id="cd16169">
    <property type="entry name" value="Tau138_eWH"/>
    <property type="match status" value="1"/>
</dbReference>
<evidence type="ECO:0000259" key="9">
    <source>
        <dbReference type="Pfam" id="PF24101"/>
    </source>
</evidence>
<reference evidence="11" key="1">
    <citation type="submission" date="2020-03" db="EMBL/GenBank/DDBJ databases">
        <title>Evolution of repeat sequences and sex chromosomes of tilapia species revealed by chromosome-level genomes.</title>
        <authorList>
            <person name="Xu L."/>
            <person name="Tao W."/>
            <person name="Wang D."/>
            <person name="Zhou Q."/>
        </authorList>
    </citation>
    <scope>NUCLEOTIDE SEQUENCE [LARGE SCALE GENOMIC DNA]</scope>
    <source>
        <strain evidence="11">Israel</strain>
    </source>
</reference>
<feature type="domain" description="GTF3C1 extended winged-helix" evidence="9">
    <location>
        <begin position="648"/>
        <end position="756"/>
    </location>
</feature>
<feature type="compositionally biased region" description="Basic and acidic residues" evidence="6">
    <location>
        <begin position="2006"/>
        <end position="2023"/>
    </location>
</feature>
<dbReference type="GO" id="GO:0005634">
    <property type="term" value="C:nucleus"/>
    <property type="evidence" value="ECO:0007669"/>
    <property type="project" value="UniProtKB-SubCell"/>
</dbReference>
<keyword evidence="3" id="KW-0238">DNA-binding</keyword>
<keyword evidence="11" id="KW-1185">Reference proteome</keyword>
<name>A0AAZ1X165_OREAU</name>
<dbReference type="InterPro" id="IPR035625">
    <property type="entry name" value="Tfc3-like_eWH"/>
</dbReference>
<feature type="compositionally biased region" description="Basic and acidic residues" evidence="6">
    <location>
        <begin position="1613"/>
        <end position="1677"/>
    </location>
</feature>
<feature type="region of interest" description="Disordered" evidence="6">
    <location>
        <begin position="1600"/>
        <end position="1712"/>
    </location>
</feature>
<evidence type="ECO:0008006" key="12">
    <source>
        <dbReference type="Google" id="ProtNLM"/>
    </source>
</evidence>
<feature type="region of interest" description="Disordered" evidence="6">
    <location>
        <begin position="1249"/>
        <end position="1302"/>
    </location>
</feature>
<dbReference type="Proteomes" id="UP000472276">
    <property type="component" value="Unassembled WGS sequence"/>
</dbReference>
<feature type="region of interest" description="Disordered" evidence="6">
    <location>
        <begin position="2006"/>
        <end position="2130"/>
    </location>
</feature>
<feature type="region of interest" description="Disordered" evidence="6">
    <location>
        <begin position="827"/>
        <end position="912"/>
    </location>
</feature>
<reference evidence="10" key="2">
    <citation type="submission" date="2025-08" db="UniProtKB">
        <authorList>
            <consortium name="Ensembl"/>
        </authorList>
    </citation>
    <scope>IDENTIFICATION</scope>
</reference>
<evidence type="ECO:0000256" key="4">
    <source>
        <dbReference type="ARBA" id="ARBA00023163"/>
    </source>
</evidence>
<feature type="compositionally biased region" description="Acidic residues" evidence="6">
    <location>
        <begin position="347"/>
        <end position="360"/>
    </location>
</feature>
<dbReference type="PANTHER" id="PTHR15180:SF1">
    <property type="entry name" value="GENERAL TRANSCRIPTION FACTOR 3C POLYPEPTIDE 1"/>
    <property type="match status" value="1"/>
</dbReference>
<keyword evidence="5" id="KW-0539">Nucleus</keyword>
<dbReference type="GO" id="GO:0006384">
    <property type="term" value="P:transcription initiation at RNA polymerase III promoter"/>
    <property type="evidence" value="ECO:0007669"/>
    <property type="project" value="InterPro"/>
</dbReference>
<dbReference type="SUPFAM" id="SSF46785">
    <property type="entry name" value="Winged helix' DNA-binding domain"/>
    <property type="match status" value="1"/>
</dbReference>
<feature type="compositionally biased region" description="Low complexity" evidence="6">
    <location>
        <begin position="829"/>
        <end position="850"/>
    </location>
</feature>
<sequence>MDLLSIVVDEVALEGLDGITIPTLWIRLEDRQPGFPLKLDDCTKELIWKSLVINSELKFYELPEEREDVVLTDRFKDIDAETGIEVTDSFTDTPKDIYPIDVVPENKDGIQGSCAFFKTRKDVTKQVRSKSLLTPLVSLNEALERYGRKLVVVASQCLRYRALIGSESDPDVKLGSDSYCVLERVGRARWQGELQRDLHGGSFKVDARKFHYFRKSLVRYQLVTMQSYVRRMKTGQQQHSILLLLKRFHVNRRTKYDILMEVTSNFLQQCPSQFSTIITLREHLNVGDRTYSRLFKYMRASKLIEFCRFPLEVLDPSAGPRTNKNGSKVTVRCVRLLKPYIKKGVAEEDDDDDEDEDDDGGAGRGGLLTEGRIMEKDLLTQAYHIILSSGTKGIPQRDIALRLNVSKLEARMLWRRLEKDGLIKGFMEDEGRQRTTKFISHKCVGGSNQLQLFAKEQERQMLLFSSAPQTSNAELTSPKTPSSSKAPVKGSSKTPGAKKNKKEVKGRNKEAEEEGQTSEDGKGNSRHEELDGNERKVRVKSGARRKATGENGSMTAEHTQPDVPVTQSAPAECETSVCSEPATHGTPDSVSGAVTAPVEEKEETSSTDASSLHQSVSPNAADNAAPITVVVKSIPSPKKASGTRERSHETYRLLRRKNLIVEAVCNFRIIEGLFQLQKMINDDEKQDGVSSKCCKKTIVRLVHCLAREGLLKIYTTTVVQDGMTRKVEMIVHPSIQPNDDRVKQVIEQVRFRISSSSAVLRHAEDRAREQEKEADKKKAIIDDDPDFKPTRVRGLSKTYGFQPKMHRLRMMHNFLWYLIYGHPLRHNCSSSDSTSQSSSSADGSDPAAKPADSKAQQDLKEAESSTPADRRTPLSDTVGTGSDGRKSADSSLSNMEVESGDEGEEQKDSYSQSDMKVYLDEDSWKRFIPPVRVHKEYSSGWAMVGDLLLCLPLSVFVQIIQVTYKVEGLEEYLNDPVKQHHLVRALPARMRRQLLYKRKYIFVFHENLLKLVYMGLLQFGPIEKFMEKDQVFVYLKRNATIVDTTNTEPHYWLVTECPEKPFERRPYVFNTADDLEKYWFDLMCVCLNTPLGTCIHDHKTHALLWQLFKIIIIRPCLKMFFLGVVRCKRNTTDEETTPSFVQERHVFAGLAYLLKGSTEVCDDGSIPGDGKGAGGLDSEFFGHLKRNWFWTNQLLSVNTRQSGLEAQDNKTRLKSLLSKDALRFALKAGGTAKPHCVTSKRPAMAEKVQVGIEPASRNQRVVGGKGQKRKRSKKDVVKVPRKKKKEPKKRTPAHDETDHQALKRMTRQRVNWTVQEDSLVMLCCVAADLLNSKLKRPFVPHCVVRDLLHAEFEISSDKTSVAVGRRSRYILKNPQTLLNYRICLAEVYQDKSLMSLLEKEKPANPDKPEDCAKVFSEYIRLLRQKFSSIVNAHDLIIPDTKQQLFSRFKVSAIDSGKKLPYKDTLSSTDDIHSVVLHNLIQSTLAMTNNQMKTSRSFQIFHLYSQYDQELLCKVFIQCRKRGLVNRRRISQQFGPKKNRALPILPMSYQLSQSYFRCFSWRFPHSLCTDSFRFLRSLIDNGTQDDRPIIALYNETEYRSQNGEEVLETKTGSKSKEHGGKEADKPASEPERAKDVTTKEGDDNQSEIKGDESLKDTDTNNEKTDVLSKPDEQKKPDDSSTSGSGEEAPGVSATSNAAPPASDEPPDVSDMLKFSLQSPGGACLVSLSLMSLGLLNVYVSIPKQMVVVDSNLVDKDVVKSMAELVEEEEEDDDDGDEYDGKKRLQVKAQKASHTKYLMMRGYCTPGIVKVRNLNTNDSIVMESCILRLQLRNTPAHNLFGAEILDFPPLDLTKCGPSLLPSNLTSFVRSASFSPPSVEECYRRFVEQKGYTPRDIEACTQIMRSLDEAGERGWDAYDFLEAHANLLEPQSGRSRKLQQYMEELEEEGQVVKVGSLSVRWVLMKLAGPWLLTVSSKHWSQSSFASDPFLEKKQTIPFVRKRCSREFQVEKEEPPAKRLAVDREDVADKEDVDGVSSNKETNENEQLEQLEQLERPMERADESRGDQLLLLEEEGGKQIQEEEKQAAERKETTDAERRQDNRNEQRLRRGRKADENNDEACSSSTGPDTDAETSFISRPWRLVDGKVNRQVCKGMLEAVLYHIMSQPGLTHQALVEHYKDLLQPVAVQDLVQALIELGCVTKKTLAKSPKPSLFTRPAQQRKSEREPDIVMYEPTISCCLRLCRVLPNERTWNCCIP</sequence>
<dbReference type="GO" id="GO:0003677">
    <property type="term" value="F:DNA binding"/>
    <property type="evidence" value="ECO:0007669"/>
    <property type="project" value="UniProtKB-KW"/>
</dbReference>
<evidence type="ECO:0000313" key="10">
    <source>
        <dbReference type="Ensembl" id="ENSOABP00000061691.1"/>
    </source>
</evidence>
<feature type="compositionally biased region" description="Low complexity" evidence="6">
    <location>
        <begin position="476"/>
        <end position="485"/>
    </location>
</feature>
<dbReference type="InterPro" id="IPR036390">
    <property type="entry name" value="WH_DNA-bd_sf"/>
</dbReference>
<dbReference type="Pfam" id="PF04182">
    <property type="entry name" value="B-block_TFIIIC"/>
    <property type="match status" value="1"/>
</dbReference>
<feature type="compositionally biased region" description="Polar residues" evidence="6">
    <location>
        <begin position="466"/>
        <end position="475"/>
    </location>
</feature>
<accession>A0AAZ1X165</accession>
<feature type="region of interest" description="Disordered" evidence="6">
    <location>
        <begin position="466"/>
        <end position="623"/>
    </location>
</feature>
<dbReference type="InterPro" id="IPR056467">
    <property type="entry name" value="eWH_GTF3C1"/>
</dbReference>
<dbReference type="InterPro" id="IPR007309">
    <property type="entry name" value="TFIIIC_Bblock-bd"/>
</dbReference>
<feature type="compositionally biased region" description="Basic and acidic residues" evidence="6">
    <location>
        <begin position="2071"/>
        <end position="2112"/>
    </location>
</feature>
<feature type="compositionally biased region" description="Basic residues" evidence="6">
    <location>
        <begin position="1266"/>
        <end position="1291"/>
    </location>
</feature>
<keyword evidence="4" id="KW-0804">Transcription</keyword>
<evidence type="ECO:0000256" key="6">
    <source>
        <dbReference type="SAM" id="MobiDB-lite"/>
    </source>
</evidence>
<dbReference type="GO" id="GO:0000127">
    <property type="term" value="C:transcription factor TFIIIC complex"/>
    <property type="evidence" value="ECO:0007669"/>
    <property type="project" value="InterPro"/>
</dbReference>
<evidence type="ECO:0000256" key="3">
    <source>
        <dbReference type="ARBA" id="ARBA00023125"/>
    </source>
</evidence>
<feature type="compositionally biased region" description="Basic residues" evidence="6">
    <location>
        <begin position="537"/>
        <end position="546"/>
    </location>
</feature>
<feature type="compositionally biased region" description="Basic and acidic residues" evidence="6">
    <location>
        <begin position="851"/>
        <end position="873"/>
    </location>
</feature>
<dbReference type="PANTHER" id="PTHR15180">
    <property type="entry name" value="GENERAL TRANSCRIPTION FACTOR 3C POLYPEPTIDE 1"/>
    <property type="match status" value="1"/>
</dbReference>
<dbReference type="GO" id="GO:0042791">
    <property type="term" value="P:5S class rRNA transcription by RNA polymerase III"/>
    <property type="evidence" value="ECO:0007669"/>
    <property type="project" value="TreeGrafter"/>
</dbReference>
<feature type="compositionally biased region" description="Basic and acidic residues" evidence="6">
    <location>
        <begin position="2049"/>
        <end position="2062"/>
    </location>
</feature>
<evidence type="ECO:0000259" key="8">
    <source>
        <dbReference type="Pfam" id="PF23704"/>
    </source>
</evidence>